<dbReference type="GO" id="GO:0003677">
    <property type="term" value="F:DNA binding"/>
    <property type="evidence" value="ECO:0007669"/>
    <property type="project" value="UniProtKB-UniRule"/>
</dbReference>
<comment type="caution">
    <text evidence="8">The sequence shown here is derived from an EMBL/GenBank/DDBJ whole genome shotgun (WGS) entry which is preliminary data.</text>
</comment>
<sequence length="320" mass="35741">MSMSETTHDHRKSTDEPQGCSDVTQRTTSSEWAQVDGLMSQEPWIRPVDAGERSASSRGIKPKVEKVIGNVVEPMAERQLPGAKETAGRSAEDSSGGTADKKARREFEKKEKPLSKRMALARLIAPSRRSTRTAVVGTSSGRPEVKKAPPNEAEVLGRRAADKNLESYFIPRRTKPAHVFWWSEAGDEEEDKKSACRFIVMMISVREFRGFSASLKQGPFLGHMVKGPGSLYKCCVSGCRASGREPFTGIWLFSLPADEALESSWREKLPIDPEISRPRSPRVCFQHFRDKDFVVFKGRPRGVAEEAVPTLVRNEQSLRH</sequence>
<protein>
    <recommendedName>
        <fullName evidence="7">THAP-type domain-containing protein</fullName>
    </recommendedName>
</protein>
<keyword evidence="4 5" id="KW-0238">DNA-binding</keyword>
<gene>
    <name evidence="8" type="ORF">HPB51_000543</name>
</gene>
<feature type="compositionally biased region" description="Polar residues" evidence="6">
    <location>
        <begin position="132"/>
        <end position="141"/>
    </location>
</feature>
<dbReference type="SMART" id="SM00980">
    <property type="entry name" value="THAP"/>
    <property type="match status" value="1"/>
</dbReference>
<feature type="region of interest" description="Disordered" evidence="6">
    <location>
        <begin position="1"/>
        <end position="112"/>
    </location>
</feature>
<evidence type="ECO:0000256" key="2">
    <source>
        <dbReference type="ARBA" id="ARBA00022771"/>
    </source>
</evidence>
<evidence type="ECO:0000256" key="6">
    <source>
        <dbReference type="SAM" id="MobiDB-lite"/>
    </source>
</evidence>
<keyword evidence="3" id="KW-0862">Zinc</keyword>
<feature type="compositionally biased region" description="Basic and acidic residues" evidence="6">
    <location>
        <begin position="99"/>
        <end position="112"/>
    </location>
</feature>
<feature type="compositionally biased region" description="Basic and acidic residues" evidence="6">
    <location>
        <begin position="1"/>
        <end position="15"/>
    </location>
</feature>
<dbReference type="GO" id="GO:0008270">
    <property type="term" value="F:zinc ion binding"/>
    <property type="evidence" value="ECO:0007669"/>
    <property type="project" value="UniProtKB-KW"/>
</dbReference>
<dbReference type="SMART" id="SM00692">
    <property type="entry name" value="DM3"/>
    <property type="match status" value="1"/>
</dbReference>
<evidence type="ECO:0000256" key="5">
    <source>
        <dbReference type="PROSITE-ProRule" id="PRU00309"/>
    </source>
</evidence>
<dbReference type="SUPFAM" id="SSF57716">
    <property type="entry name" value="Glucocorticoid receptor-like (DNA-binding domain)"/>
    <property type="match status" value="1"/>
</dbReference>
<evidence type="ECO:0000256" key="3">
    <source>
        <dbReference type="ARBA" id="ARBA00022833"/>
    </source>
</evidence>
<evidence type="ECO:0000313" key="9">
    <source>
        <dbReference type="Proteomes" id="UP000821866"/>
    </source>
</evidence>
<keyword evidence="9" id="KW-1185">Reference proteome</keyword>
<name>A0A9J6EPW2_RHIMP</name>
<proteinExistence type="predicted"/>
<reference evidence="8" key="2">
    <citation type="submission" date="2021-09" db="EMBL/GenBank/DDBJ databases">
        <authorList>
            <person name="Jia N."/>
            <person name="Wang J."/>
            <person name="Shi W."/>
            <person name="Du L."/>
            <person name="Sun Y."/>
            <person name="Zhan W."/>
            <person name="Jiang J."/>
            <person name="Wang Q."/>
            <person name="Zhang B."/>
            <person name="Ji P."/>
            <person name="Sakyi L.B."/>
            <person name="Cui X."/>
            <person name="Yuan T."/>
            <person name="Jiang B."/>
            <person name="Yang W."/>
            <person name="Lam T.T.-Y."/>
            <person name="Chang Q."/>
            <person name="Ding S."/>
            <person name="Wang X."/>
            <person name="Zhu J."/>
            <person name="Ruan X."/>
            <person name="Zhao L."/>
            <person name="Wei J."/>
            <person name="Que T."/>
            <person name="Du C."/>
            <person name="Cheng J."/>
            <person name="Dai P."/>
            <person name="Han X."/>
            <person name="Huang E."/>
            <person name="Gao Y."/>
            <person name="Liu J."/>
            <person name="Shao H."/>
            <person name="Ye R."/>
            <person name="Li L."/>
            <person name="Wei W."/>
            <person name="Wang X."/>
            <person name="Wang C."/>
            <person name="Huo Q."/>
            <person name="Li W."/>
            <person name="Guo W."/>
            <person name="Chen H."/>
            <person name="Chen S."/>
            <person name="Zhou L."/>
            <person name="Zhou L."/>
            <person name="Ni X."/>
            <person name="Tian J."/>
            <person name="Zhou Y."/>
            <person name="Sheng Y."/>
            <person name="Liu T."/>
            <person name="Pan Y."/>
            <person name="Xia L."/>
            <person name="Li J."/>
            <person name="Zhao F."/>
            <person name="Cao W."/>
        </authorList>
    </citation>
    <scope>NUCLEOTIDE SEQUENCE</scope>
    <source>
        <strain evidence="8">Rmic-2018</strain>
        <tissue evidence="8">Larvae</tissue>
    </source>
</reference>
<evidence type="ECO:0000259" key="7">
    <source>
        <dbReference type="PROSITE" id="PS50950"/>
    </source>
</evidence>
<dbReference type="InterPro" id="IPR006612">
    <property type="entry name" value="THAP_Znf"/>
</dbReference>
<accession>A0A9J6EPW2</accession>
<evidence type="ECO:0000256" key="4">
    <source>
        <dbReference type="ARBA" id="ARBA00023125"/>
    </source>
</evidence>
<keyword evidence="2 5" id="KW-0863">Zinc-finger</keyword>
<reference evidence="8" key="1">
    <citation type="journal article" date="2020" name="Cell">
        <title>Large-Scale Comparative Analyses of Tick Genomes Elucidate Their Genetic Diversity and Vector Capacities.</title>
        <authorList>
            <consortium name="Tick Genome and Microbiome Consortium (TIGMIC)"/>
            <person name="Jia N."/>
            <person name="Wang J."/>
            <person name="Shi W."/>
            <person name="Du L."/>
            <person name="Sun Y."/>
            <person name="Zhan W."/>
            <person name="Jiang J.F."/>
            <person name="Wang Q."/>
            <person name="Zhang B."/>
            <person name="Ji P."/>
            <person name="Bell-Sakyi L."/>
            <person name="Cui X.M."/>
            <person name="Yuan T.T."/>
            <person name="Jiang B.G."/>
            <person name="Yang W.F."/>
            <person name="Lam T.T."/>
            <person name="Chang Q.C."/>
            <person name="Ding S.J."/>
            <person name="Wang X.J."/>
            <person name="Zhu J.G."/>
            <person name="Ruan X.D."/>
            <person name="Zhao L."/>
            <person name="Wei J.T."/>
            <person name="Ye R.Z."/>
            <person name="Que T.C."/>
            <person name="Du C.H."/>
            <person name="Zhou Y.H."/>
            <person name="Cheng J.X."/>
            <person name="Dai P.F."/>
            <person name="Guo W.B."/>
            <person name="Han X.H."/>
            <person name="Huang E.J."/>
            <person name="Li L.F."/>
            <person name="Wei W."/>
            <person name="Gao Y.C."/>
            <person name="Liu J.Z."/>
            <person name="Shao H.Z."/>
            <person name="Wang X."/>
            <person name="Wang C.C."/>
            <person name="Yang T.C."/>
            <person name="Huo Q.B."/>
            <person name="Li W."/>
            <person name="Chen H.Y."/>
            <person name="Chen S.E."/>
            <person name="Zhou L.G."/>
            <person name="Ni X.B."/>
            <person name="Tian J.H."/>
            <person name="Sheng Y."/>
            <person name="Liu T."/>
            <person name="Pan Y.S."/>
            <person name="Xia L.Y."/>
            <person name="Li J."/>
            <person name="Zhao F."/>
            <person name="Cao W.C."/>
        </authorList>
    </citation>
    <scope>NUCLEOTIDE SEQUENCE</scope>
    <source>
        <strain evidence="8">Rmic-2018</strain>
    </source>
</reference>
<evidence type="ECO:0000256" key="1">
    <source>
        <dbReference type="ARBA" id="ARBA00022723"/>
    </source>
</evidence>
<dbReference type="Pfam" id="PF05485">
    <property type="entry name" value="THAP"/>
    <property type="match status" value="1"/>
</dbReference>
<dbReference type="AlphaFoldDB" id="A0A9J6EPW2"/>
<dbReference type="PROSITE" id="PS50950">
    <property type="entry name" value="ZF_THAP"/>
    <property type="match status" value="1"/>
</dbReference>
<organism evidence="8 9">
    <name type="scientific">Rhipicephalus microplus</name>
    <name type="common">Cattle tick</name>
    <name type="synonym">Boophilus microplus</name>
    <dbReference type="NCBI Taxonomy" id="6941"/>
    <lineage>
        <taxon>Eukaryota</taxon>
        <taxon>Metazoa</taxon>
        <taxon>Ecdysozoa</taxon>
        <taxon>Arthropoda</taxon>
        <taxon>Chelicerata</taxon>
        <taxon>Arachnida</taxon>
        <taxon>Acari</taxon>
        <taxon>Parasitiformes</taxon>
        <taxon>Ixodida</taxon>
        <taxon>Ixodoidea</taxon>
        <taxon>Ixodidae</taxon>
        <taxon>Rhipicephalinae</taxon>
        <taxon>Rhipicephalus</taxon>
        <taxon>Boophilus</taxon>
    </lineage>
</organism>
<feature type="domain" description="THAP-type" evidence="7">
    <location>
        <begin position="227"/>
        <end position="312"/>
    </location>
</feature>
<feature type="region of interest" description="Disordered" evidence="6">
    <location>
        <begin position="130"/>
        <end position="149"/>
    </location>
</feature>
<dbReference type="VEuPathDB" id="VectorBase:LOC119180350"/>
<dbReference type="EMBL" id="JABSTU010000002">
    <property type="protein sequence ID" value="KAH8036441.1"/>
    <property type="molecule type" value="Genomic_DNA"/>
</dbReference>
<evidence type="ECO:0000313" key="8">
    <source>
        <dbReference type="EMBL" id="KAH8036441.1"/>
    </source>
</evidence>
<dbReference type="Proteomes" id="UP000821866">
    <property type="component" value="Chromosome 10"/>
</dbReference>
<feature type="compositionally biased region" description="Polar residues" evidence="6">
    <location>
        <begin position="21"/>
        <end position="32"/>
    </location>
</feature>
<keyword evidence="1" id="KW-0479">Metal-binding</keyword>